<dbReference type="KEGG" id="slb:AWJ20_30"/>
<reference evidence="10 11" key="1">
    <citation type="submission" date="2016-02" db="EMBL/GenBank/DDBJ databases">
        <title>Complete genome sequence and transcriptome regulation of the pentose utilising yeast Sugiyamaella lignohabitans.</title>
        <authorList>
            <person name="Bellasio M."/>
            <person name="Peymann A."/>
            <person name="Valli M."/>
            <person name="Sipitzky M."/>
            <person name="Graf A."/>
            <person name="Sauer M."/>
            <person name="Marx H."/>
            <person name="Mattanovich D."/>
        </authorList>
    </citation>
    <scope>NUCLEOTIDE SEQUENCE [LARGE SCALE GENOMIC DNA]</scope>
    <source>
        <strain evidence="10 11">CBS 10342</strain>
    </source>
</reference>
<feature type="transmembrane region" description="Helical" evidence="9">
    <location>
        <begin position="523"/>
        <end position="552"/>
    </location>
</feature>
<keyword evidence="6 9" id="KW-1133">Transmembrane helix</keyword>
<sequence>MVMVCEGFYIPGWSIKSYKDGEKVPLFVNKVTSDTTQLPYAYYDLPFVCKPSKDAERVPLNLGEVLLGDRIWGSDYQIHQGKQVDCAELCTAKVDKAALERAHELVSSNYLVEWIVDNLPGATAFISVDRSKRYYASGFPLGVVDETTGKTYLNNHVSIILRYRESSRDKGRNVIVGFEVYPKSVSTDSKKCPGNNDKFQPYLIDPEKENDEIRFTYTVLWREDKTVEWADRWSLYFSYLTHSSKAPKVNSLHWLAIVNSLVIASLLTILVGVVLVRTLSRDIQSYKKISSKQGDDDLVGELDKDMLEEESGWKLVYADVFRPPVLSSVLSSLIGSGIQIFVMALATIGFACFGVLNPSYRGGLLSYALFIFAFAGGFAGFVTARINKYMGNEYHWSRSVWLTAVLAPASVLIIVLTLNLFVWSSASSSALPFGTIVALFSIWLLISCPLVVVGAIIGNKRQASPPPTRISAIPRQIPNNAGYNLVRSTPFAVLAGGLLPFAVIFVELVTIFQSLWLEKSGYYYMYGFFGVVFIVLVLTVVEMSILTTYILLNSEDYRWWWRSFLVGTGSAWWVFLYSIYYYFTKLNVDGFISALLFFGYTLLGCLAYGLVTGAIGFLSSYVFVFRIYNAIKAD</sequence>
<feature type="transmembrane region" description="Helical" evidence="9">
    <location>
        <begin position="364"/>
        <end position="387"/>
    </location>
</feature>
<dbReference type="GO" id="GO:0072657">
    <property type="term" value="P:protein localization to membrane"/>
    <property type="evidence" value="ECO:0007669"/>
    <property type="project" value="TreeGrafter"/>
</dbReference>
<evidence type="ECO:0000256" key="9">
    <source>
        <dbReference type="RuleBase" id="RU363079"/>
    </source>
</evidence>
<feature type="transmembrane region" description="Helical" evidence="9">
    <location>
        <begin position="399"/>
        <end position="421"/>
    </location>
</feature>
<evidence type="ECO:0000256" key="8">
    <source>
        <dbReference type="ARBA" id="ARBA00023136"/>
    </source>
</evidence>
<dbReference type="InterPro" id="IPR004240">
    <property type="entry name" value="EMP70"/>
</dbReference>
<dbReference type="OrthoDB" id="1666796at2759"/>
<keyword evidence="4 9" id="KW-0812">Transmembrane</keyword>
<accession>A0A161HJW9</accession>
<feature type="transmembrane region" description="Helical" evidence="9">
    <location>
        <begin position="491"/>
        <end position="517"/>
    </location>
</feature>
<keyword evidence="8 9" id="KW-0472">Membrane</keyword>
<evidence type="ECO:0000256" key="2">
    <source>
        <dbReference type="ARBA" id="ARBA00004555"/>
    </source>
</evidence>
<keyword evidence="5" id="KW-0732">Signal</keyword>
<dbReference type="GO" id="GO:0016020">
    <property type="term" value="C:membrane"/>
    <property type="evidence" value="ECO:0007669"/>
    <property type="project" value="UniProtKB-SubCell"/>
</dbReference>
<evidence type="ECO:0000256" key="5">
    <source>
        <dbReference type="ARBA" id="ARBA00022729"/>
    </source>
</evidence>
<keyword evidence="11" id="KW-1185">Reference proteome</keyword>
<evidence type="ECO:0000313" key="11">
    <source>
        <dbReference type="Proteomes" id="UP000189580"/>
    </source>
</evidence>
<dbReference type="PANTHER" id="PTHR10766:SF55">
    <property type="entry name" value="TRANSMEMBRANE 9 SUPERFAMILY MEMBER 4"/>
    <property type="match status" value="1"/>
</dbReference>
<dbReference type="EMBL" id="CP014501">
    <property type="protein sequence ID" value="ANB11808.1"/>
    <property type="molecule type" value="Genomic_DNA"/>
</dbReference>
<dbReference type="AlphaFoldDB" id="A0A161HJW9"/>
<dbReference type="GO" id="GO:0005794">
    <property type="term" value="C:Golgi apparatus"/>
    <property type="evidence" value="ECO:0007669"/>
    <property type="project" value="UniProtKB-SubCell"/>
</dbReference>
<dbReference type="Pfam" id="PF02990">
    <property type="entry name" value="EMP70"/>
    <property type="match status" value="1"/>
</dbReference>
<feature type="transmembrane region" description="Helical" evidence="9">
    <location>
        <begin position="252"/>
        <end position="276"/>
    </location>
</feature>
<dbReference type="GeneID" id="30034973"/>
<evidence type="ECO:0000256" key="7">
    <source>
        <dbReference type="ARBA" id="ARBA00023034"/>
    </source>
</evidence>
<evidence type="ECO:0000256" key="4">
    <source>
        <dbReference type="ARBA" id="ARBA00022692"/>
    </source>
</evidence>
<organism evidence="10 11">
    <name type="scientific">Sugiyamaella lignohabitans</name>
    <dbReference type="NCBI Taxonomy" id="796027"/>
    <lineage>
        <taxon>Eukaryota</taxon>
        <taxon>Fungi</taxon>
        <taxon>Dikarya</taxon>
        <taxon>Ascomycota</taxon>
        <taxon>Saccharomycotina</taxon>
        <taxon>Dipodascomycetes</taxon>
        <taxon>Dipodascales</taxon>
        <taxon>Trichomonascaceae</taxon>
        <taxon>Sugiyamaella</taxon>
    </lineage>
</organism>
<proteinExistence type="inferred from homology"/>
<keyword evidence="7" id="KW-0333">Golgi apparatus</keyword>
<feature type="transmembrane region" description="Helical" evidence="9">
    <location>
        <begin position="595"/>
        <end position="624"/>
    </location>
</feature>
<evidence type="ECO:0000256" key="6">
    <source>
        <dbReference type="ARBA" id="ARBA00022989"/>
    </source>
</evidence>
<evidence type="ECO:0000256" key="3">
    <source>
        <dbReference type="ARBA" id="ARBA00005227"/>
    </source>
</evidence>
<dbReference type="Proteomes" id="UP000189580">
    <property type="component" value="Chromosome a"/>
</dbReference>
<comment type="similarity">
    <text evidence="3 9">Belongs to the nonaspanin (TM9SF) (TC 9.A.2) family.</text>
</comment>
<feature type="transmembrane region" description="Helical" evidence="9">
    <location>
        <begin position="433"/>
        <end position="457"/>
    </location>
</feature>
<evidence type="ECO:0000256" key="1">
    <source>
        <dbReference type="ARBA" id="ARBA00004141"/>
    </source>
</evidence>
<protein>
    <recommendedName>
        <fullName evidence="9">Transmembrane 9 superfamily member</fullName>
    </recommendedName>
</protein>
<feature type="transmembrane region" description="Helical" evidence="9">
    <location>
        <begin position="564"/>
        <end position="583"/>
    </location>
</feature>
<name>A0A161HJW9_9ASCO</name>
<gene>
    <name evidence="10" type="primary">TMN3</name>
    <name evidence="10" type="ORF">AWJ20_30</name>
</gene>
<evidence type="ECO:0000313" key="10">
    <source>
        <dbReference type="EMBL" id="ANB11808.1"/>
    </source>
</evidence>
<dbReference type="RefSeq" id="XP_018734285.1">
    <property type="nucleotide sequence ID" value="XM_018879986.1"/>
</dbReference>
<comment type="subcellular location">
    <subcellularLocation>
        <location evidence="2">Golgi apparatus</location>
    </subcellularLocation>
    <subcellularLocation>
        <location evidence="1">Membrane</location>
        <topology evidence="1">Multi-pass membrane protein</topology>
    </subcellularLocation>
</comment>
<dbReference type="PANTHER" id="PTHR10766">
    <property type="entry name" value="TRANSMEMBRANE 9 SUPERFAMILY PROTEIN"/>
    <property type="match status" value="1"/>
</dbReference>